<dbReference type="PANTHER" id="PTHR48267">
    <property type="entry name" value="CUPREDOXIN SUPERFAMILY PROTEIN"/>
    <property type="match status" value="1"/>
</dbReference>
<evidence type="ECO:0000259" key="12">
    <source>
        <dbReference type="Pfam" id="PF00394"/>
    </source>
</evidence>
<name>A0A1I6G908_9MICO</name>
<sequence>MRDATAATDPGGDEHRDTPSDTGGHKGRSIGRRRFLQWTGATVGVGVLAAVGGVGWAGFTYLRSAINTIGTVDFSRRLTVPPIAASRVEGATRVFDLVLQAGRSDLGQSAVTPTWGINGAMLGPTIRATRGEHVRLQVTNKISEASTLHWHGMHLPAVMDGGPHQMIAPGDTWTPEWVVDQPAATLWYHPHPHGQTAEHVYRGLAGLFIIDDPAEAALDLPRTYGIDDIPLIVQDRKFHDDGTLDMSTSFMQATGIIGDTILVNGAPTPHFDVTTHTIRLRILNGSNTRPYTFAFEDHRAFHVIATDGGLLPRGVALDNIPLSPGERAEIVVTFTRGEQVRLQSGPTVGGDRLAGGEDHLDIIQFRAADQLGGLTRIPDTLVDMPVPDETVVARTRDFELSGYSINGRSMDMSRIDDVVTLGDTEVWTILNVDGQTHNFHIHDVQFHILDIDGTEPPAHLQGRKDTVWMPHGKRVRLIMEFTDHASDETPYMYHCHMLRHEDNGMMGQFLVVEPGRSTDPADYGISPVTGPGHHHG</sequence>
<dbReference type="InterPro" id="IPR011707">
    <property type="entry name" value="Cu-oxidase-like_N"/>
</dbReference>
<keyword evidence="11" id="KW-0472">Membrane</keyword>
<keyword evidence="15" id="KW-0167">Capsid protein</keyword>
<feature type="transmembrane region" description="Helical" evidence="11">
    <location>
        <begin position="35"/>
        <end position="59"/>
    </location>
</feature>
<keyword evidence="3" id="KW-0479">Metal-binding</keyword>
<keyword evidence="15" id="KW-0132">Cell division</keyword>
<accession>A0A1I6G908</accession>
<dbReference type="SUPFAM" id="SSF49503">
    <property type="entry name" value="Cupredoxins"/>
    <property type="match status" value="3"/>
</dbReference>
<evidence type="ECO:0000259" key="13">
    <source>
        <dbReference type="Pfam" id="PF07731"/>
    </source>
</evidence>
<evidence type="ECO:0000259" key="14">
    <source>
        <dbReference type="Pfam" id="PF07732"/>
    </source>
</evidence>
<evidence type="ECO:0000256" key="1">
    <source>
        <dbReference type="ARBA" id="ARBA00010609"/>
    </source>
</evidence>
<keyword evidence="11" id="KW-0812">Transmembrane</keyword>
<feature type="domain" description="Plastocyanin-like" evidence="14">
    <location>
        <begin position="111"/>
        <end position="214"/>
    </location>
</feature>
<evidence type="ECO:0000313" key="15">
    <source>
        <dbReference type="EMBL" id="SFR38674.1"/>
    </source>
</evidence>
<dbReference type="PROSITE" id="PS51318">
    <property type="entry name" value="TAT"/>
    <property type="match status" value="1"/>
</dbReference>
<evidence type="ECO:0000256" key="3">
    <source>
        <dbReference type="ARBA" id="ARBA00022723"/>
    </source>
</evidence>
<evidence type="ECO:0000256" key="6">
    <source>
        <dbReference type="ARBA" id="ARBA00041027"/>
    </source>
</evidence>
<dbReference type="EC" id="1.16.3.4" evidence="5"/>
<dbReference type="Gene3D" id="2.60.40.420">
    <property type="entry name" value="Cupredoxins - blue copper proteins"/>
    <property type="match status" value="3"/>
</dbReference>
<feature type="region of interest" description="Disordered" evidence="10">
    <location>
        <begin position="1"/>
        <end position="29"/>
    </location>
</feature>
<comment type="similarity">
    <text evidence="1">Belongs to the multicopper oxidase family.</text>
</comment>
<dbReference type="GO" id="GO:0051301">
    <property type="term" value="P:cell division"/>
    <property type="evidence" value="ECO:0007669"/>
    <property type="project" value="UniProtKB-KW"/>
</dbReference>
<dbReference type="CDD" id="cd13890">
    <property type="entry name" value="CuRO_3_CueO_FtsP"/>
    <property type="match status" value="1"/>
</dbReference>
<evidence type="ECO:0000256" key="5">
    <source>
        <dbReference type="ARBA" id="ARBA00038978"/>
    </source>
</evidence>
<evidence type="ECO:0000256" key="9">
    <source>
        <dbReference type="ARBA" id="ARBA00048092"/>
    </source>
</evidence>
<dbReference type="Pfam" id="PF00394">
    <property type="entry name" value="Cu-oxidase"/>
    <property type="match status" value="1"/>
</dbReference>
<organism evidence="15 16">
    <name type="scientific">Microbacterium azadirachtae</name>
    <dbReference type="NCBI Taxonomy" id="582680"/>
    <lineage>
        <taxon>Bacteria</taxon>
        <taxon>Bacillati</taxon>
        <taxon>Actinomycetota</taxon>
        <taxon>Actinomycetes</taxon>
        <taxon>Micrococcales</taxon>
        <taxon>Microbacteriaceae</taxon>
        <taxon>Microbacterium</taxon>
    </lineage>
</organism>
<dbReference type="InterPro" id="IPR045087">
    <property type="entry name" value="Cu-oxidase_fam"/>
</dbReference>
<dbReference type="Pfam" id="PF07731">
    <property type="entry name" value="Cu-oxidase_2"/>
    <property type="match status" value="1"/>
</dbReference>
<dbReference type="InterPro" id="IPR006311">
    <property type="entry name" value="TAT_signal"/>
</dbReference>
<evidence type="ECO:0000256" key="2">
    <source>
        <dbReference type="ARBA" id="ARBA00011245"/>
    </source>
</evidence>
<evidence type="ECO:0000256" key="10">
    <source>
        <dbReference type="SAM" id="MobiDB-lite"/>
    </source>
</evidence>
<dbReference type="Pfam" id="PF07732">
    <property type="entry name" value="Cu-oxidase_3"/>
    <property type="match status" value="1"/>
</dbReference>
<evidence type="ECO:0000256" key="7">
    <source>
        <dbReference type="ARBA" id="ARBA00042896"/>
    </source>
</evidence>
<feature type="domain" description="Plastocyanin-like" evidence="13">
    <location>
        <begin position="396"/>
        <end position="512"/>
    </location>
</feature>
<dbReference type="CDD" id="cd04232">
    <property type="entry name" value="CuRO_1_CueO_FtsP"/>
    <property type="match status" value="1"/>
</dbReference>
<evidence type="ECO:0000256" key="11">
    <source>
        <dbReference type="SAM" id="Phobius"/>
    </source>
</evidence>
<dbReference type="InterPro" id="IPR002355">
    <property type="entry name" value="Cu_oxidase_Cu_BS"/>
</dbReference>
<dbReference type="InterPro" id="IPR008972">
    <property type="entry name" value="Cupredoxin"/>
</dbReference>
<evidence type="ECO:0000313" key="16">
    <source>
        <dbReference type="Proteomes" id="UP000198877"/>
    </source>
</evidence>
<keyword evidence="15" id="KW-0131">Cell cycle</keyword>
<dbReference type="RefSeq" id="WP_091735455.1">
    <property type="nucleotide sequence ID" value="NZ_FOYR01000001.1"/>
</dbReference>
<keyword evidence="4" id="KW-0560">Oxidoreductase</keyword>
<gene>
    <name evidence="15" type="ORF">SAMN04488591_0897</name>
</gene>
<dbReference type="Proteomes" id="UP000198877">
    <property type="component" value="Unassembled WGS sequence"/>
</dbReference>
<keyword evidence="11" id="KW-1133">Transmembrane helix</keyword>
<dbReference type="AlphaFoldDB" id="A0A1I6G908"/>
<dbReference type="PROSITE" id="PS00080">
    <property type="entry name" value="MULTICOPPER_OXIDASE2"/>
    <property type="match status" value="1"/>
</dbReference>
<reference evidence="16" key="1">
    <citation type="submission" date="2016-10" db="EMBL/GenBank/DDBJ databases">
        <authorList>
            <person name="Varghese N."/>
            <person name="Submissions S."/>
        </authorList>
    </citation>
    <scope>NUCLEOTIDE SEQUENCE [LARGE SCALE GENOMIC DNA]</scope>
    <source>
        <strain evidence="16">CL127</strain>
    </source>
</reference>
<dbReference type="GO" id="GO:0016491">
    <property type="term" value="F:oxidoreductase activity"/>
    <property type="evidence" value="ECO:0007669"/>
    <property type="project" value="UniProtKB-KW"/>
</dbReference>
<dbReference type="CDD" id="cd13867">
    <property type="entry name" value="CuRO_2_CueO_FtsP"/>
    <property type="match status" value="1"/>
</dbReference>
<keyword evidence="15" id="KW-0946">Virion</keyword>
<comment type="catalytic activity">
    <reaction evidence="9">
        <text>4 Cu(+) + O2 + 4 H(+) = 4 Cu(2+) + 2 H2O</text>
        <dbReference type="Rhea" id="RHEA:30083"/>
        <dbReference type="ChEBI" id="CHEBI:15377"/>
        <dbReference type="ChEBI" id="CHEBI:15378"/>
        <dbReference type="ChEBI" id="CHEBI:15379"/>
        <dbReference type="ChEBI" id="CHEBI:29036"/>
        <dbReference type="ChEBI" id="CHEBI:49552"/>
        <dbReference type="EC" id="1.16.3.4"/>
    </reaction>
    <physiologicalReaction direction="left-to-right" evidence="9">
        <dbReference type="Rhea" id="RHEA:30084"/>
    </physiologicalReaction>
</comment>
<evidence type="ECO:0000256" key="8">
    <source>
        <dbReference type="ARBA" id="ARBA00043090"/>
    </source>
</evidence>
<comment type="subunit">
    <text evidence="2">Monomer.</text>
</comment>
<evidence type="ECO:0000256" key="4">
    <source>
        <dbReference type="ARBA" id="ARBA00023002"/>
    </source>
</evidence>
<dbReference type="InterPro" id="IPR011706">
    <property type="entry name" value="Cu-oxidase_C"/>
</dbReference>
<dbReference type="EMBL" id="FOYR01000001">
    <property type="protein sequence ID" value="SFR38674.1"/>
    <property type="molecule type" value="Genomic_DNA"/>
</dbReference>
<proteinExistence type="inferred from homology"/>
<dbReference type="InterPro" id="IPR001117">
    <property type="entry name" value="Cu-oxidase_2nd"/>
</dbReference>
<dbReference type="PANTHER" id="PTHR48267:SF1">
    <property type="entry name" value="BILIRUBIN OXIDASE"/>
    <property type="match status" value="1"/>
</dbReference>
<dbReference type="GO" id="GO:0005507">
    <property type="term" value="F:copper ion binding"/>
    <property type="evidence" value="ECO:0007669"/>
    <property type="project" value="InterPro"/>
</dbReference>
<feature type="domain" description="Plastocyanin-like" evidence="12">
    <location>
        <begin position="252"/>
        <end position="335"/>
    </location>
</feature>
<protein>
    <recommendedName>
        <fullName evidence="6">Multicopper oxidase CueO</fullName>
        <ecNumber evidence="5">1.16.3.4</ecNumber>
    </recommendedName>
    <alternativeName>
        <fullName evidence="7">Copper efflux oxidase</fullName>
    </alternativeName>
    <alternativeName>
        <fullName evidence="8">Cuprous oxidase</fullName>
    </alternativeName>
</protein>